<protein>
    <submittedName>
        <fullName evidence="1">Putative LOC100888179 [Strongylocentrotus purpuratus]</fullName>
    </submittedName>
</protein>
<accession>A0A0K2VHC4</accession>
<dbReference type="EMBL" id="HACA01032256">
    <property type="protein sequence ID" value="CDW49617.1"/>
    <property type="molecule type" value="Transcribed_RNA"/>
</dbReference>
<dbReference type="AlphaFoldDB" id="A0A0K2VHC4"/>
<organism evidence="1">
    <name type="scientific">Lepeophtheirus salmonis</name>
    <name type="common">Salmon louse</name>
    <name type="synonym">Caligus salmonis</name>
    <dbReference type="NCBI Taxonomy" id="72036"/>
    <lineage>
        <taxon>Eukaryota</taxon>
        <taxon>Metazoa</taxon>
        <taxon>Ecdysozoa</taxon>
        <taxon>Arthropoda</taxon>
        <taxon>Crustacea</taxon>
        <taxon>Multicrustacea</taxon>
        <taxon>Hexanauplia</taxon>
        <taxon>Copepoda</taxon>
        <taxon>Siphonostomatoida</taxon>
        <taxon>Caligidae</taxon>
        <taxon>Lepeophtheirus</taxon>
    </lineage>
</organism>
<evidence type="ECO:0000313" key="1">
    <source>
        <dbReference type="EMBL" id="CDW49617.1"/>
    </source>
</evidence>
<sequence>IVALPEEDVFTSTVRAIRDAFSPTESLLFERFRLSEMKQGVREPVDDYVTRWRGQAKFGRFACGSCKVSCEDEIFLDVVVKNTSSPRFCQTVFERCSIKLTDVLPLARTLETSISHAKEMGSSETVMPSEYKGPKGLRHSKGTWSMHKTNPKIDRENCKFCERSHVFQRTKCPAFGKECSRCGK</sequence>
<reference evidence="1" key="1">
    <citation type="submission" date="2014-05" db="EMBL/GenBank/DDBJ databases">
        <authorList>
            <person name="Chronopoulou M."/>
        </authorList>
    </citation>
    <scope>NUCLEOTIDE SEQUENCE</scope>
    <source>
        <tissue evidence="1">Whole organism</tissue>
    </source>
</reference>
<proteinExistence type="predicted"/>
<dbReference type="OrthoDB" id="8195376at2759"/>
<name>A0A0K2VHC4_LEPSM</name>
<feature type="non-terminal residue" evidence="1">
    <location>
        <position position="184"/>
    </location>
</feature>
<feature type="non-terminal residue" evidence="1">
    <location>
        <position position="1"/>
    </location>
</feature>